<keyword evidence="3" id="KW-1185">Reference proteome</keyword>
<feature type="transmembrane region" description="Helical" evidence="1">
    <location>
        <begin position="6"/>
        <end position="23"/>
    </location>
</feature>
<dbReference type="EMBL" id="AZGF01000006">
    <property type="protein sequence ID" value="KRM12678.1"/>
    <property type="molecule type" value="Genomic_DNA"/>
</dbReference>
<evidence type="ECO:0000313" key="3">
    <source>
        <dbReference type="Proteomes" id="UP000051820"/>
    </source>
</evidence>
<dbReference type="PATRIC" id="fig|1423807.3.peg.2253"/>
<protein>
    <recommendedName>
        <fullName evidence="4">FeoB-associated Cys-rich membrane protein</fullName>
    </recommendedName>
</protein>
<accession>A0A0R1WCN8</accession>
<keyword evidence="1" id="KW-0472">Membrane</keyword>
<gene>
    <name evidence="2" type="ORF">FD16_GL002193</name>
</gene>
<dbReference type="RefSeq" id="WP_029508274.1">
    <property type="nucleotide sequence ID" value="NZ_AZGF01000006.1"/>
</dbReference>
<dbReference type="STRING" id="1423807.FD16_GL002193"/>
<comment type="caution">
    <text evidence="2">The sequence shown here is derived from an EMBL/GenBank/DDBJ whole genome shotgun (WGS) entry which is preliminary data.</text>
</comment>
<proteinExistence type="predicted"/>
<dbReference type="AlphaFoldDB" id="A0A0R1WCN8"/>
<name>A0A0R1WCN8_9LACO</name>
<dbReference type="Pfam" id="PF12669">
    <property type="entry name" value="FeoB_associated"/>
    <property type="match status" value="1"/>
</dbReference>
<evidence type="ECO:0008006" key="4">
    <source>
        <dbReference type="Google" id="ProtNLM"/>
    </source>
</evidence>
<keyword evidence="1" id="KW-1133">Transmembrane helix</keyword>
<evidence type="ECO:0000313" key="2">
    <source>
        <dbReference type="EMBL" id="KRM12678.1"/>
    </source>
</evidence>
<dbReference type="OrthoDB" id="2309386at2"/>
<dbReference type="Proteomes" id="UP000051820">
    <property type="component" value="Unassembled WGS sequence"/>
</dbReference>
<evidence type="ECO:0000256" key="1">
    <source>
        <dbReference type="SAM" id="Phobius"/>
    </source>
</evidence>
<reference evidence="2 3" key="1">
    <citation type="journal article" date="2015" name="Genome Announc.">
        <title>Expanding the biotechnology potential of lactobacilli through comparative genomics of 213 strains and associated genera.</title>
        <authorList>
            <person name="Sun Z."/>
            <person name="Harris H.M."/>
            <person name="McCann A."/>
            <person name="Guo C."/>
            <person name="Argimon S."/>
            <person name="Zhang W."/>
            <person name="Yang X."/>
            <person name="Jeffery I.B."/>
            <person name="Cooney J.C."/>
            <person name="Kagawa T.F."/>
            <person name="Liu W."/>
            <person name="Song Y."/>
            <person name="Salvetti E."/>
            <person name="Wrobel A."/>
            <person name="Rasinkangas P."/>
            <person name="Parkhill J."/>
            <person name="Rea M.C."/>
            <person name="O'Sullivan O."/>
            <person name="Ritari J."/>
            <person name="Douillard F.P."/>
            <person name="Paul Ross R."/>
            <person name="Yang R."/>
            <person name="Briner A.E."/>
            <person name="Felis G.E."/>
            <person name="de Vos W.M."/>
            <person name="Barrangou R."/>
            <person name="Klaenhammer T.R."/>
            <person name="Caufield P.W."/>
            <person name="Cui Y."/>
            <person name="Zhang H."/>
            <person name="O'Toole P.W."/>
        </authorList>
    </citation>
    <scope>NUCLEOTIDE SEQUENCE [LARGE SCALE GENOMIC DNA]</scope>
    <source>
        <strain evidence="2 3">DSM 5007</strain>
    </source>
</reference>
<keyword evidence="1" id="KW-0812">Transmembrane</keyword>
<organism evidence="2 3">
    <name type="scientific">Paucilactobacillus suebicus DSM 5007 = KCTC 3549</name>
    <dbReference type="NCBI Taxonomy" id="1423807"/>
    <lineage>
        <taxon>Bacteria</taxon>
        <taxon>Bacillati</taxon>
        <taxon>Bacillota</taxon>
        <taxon>Bacilli</taxon>
        <taxon>Lactobacillales</taxon>
        <taxon>Lactobacillaceae</taxon>
        <taxon>Paucilactobacillus</taxon>
    </lineage>
</organism>
<sequence>MSTIIIAVIVFGLVGFVVYNRFFKKGHAAASCHECSEVGCPLVQQQKAIKALTKDKTAQ</sequence>